<keyword evidence="3" id="KW-1185">Reference proteome</keyword>
<evidence type="ECO:0000313" key="2">
    <source>
        <dbReference type="EMBL" id="MXU65686.1"/>
    </source>
</evidence>
<dbReference type="Proteomes" id="UP000436016">
    <property type="component" value="Unassembled WGS sequence"/>
</dbReference>
<name>A0A6B0TP73_9RHOB</name>
<feature type="domain" description="Anti-sigma factor NepR" evidence="1">
    <location>
        <begin position="16"/>
        <end position="48"/>
    </location>
</feature>
<dbReference type="Pfam" id="PF18557">
    <property type="entry name" value="NepR"/>
    <property type="match status" value="1"/>
</dbReference>
<organism evidence="2 3">
    <name type="scientific">Oceanomicrobium pacificus</name>
    <dbReference type="NCBI Taxonomy" id="2692916"/>
    <lineage>
        <taxon>Bacteria</taxon>
        <taxon>Pseudomonadati</taxon>
        <taxon>Pseudomonadota</taxon>
        <taxon>Alphaproteobacteria</taxon>
        <taxon>Rhodobacterales</taxon>
        <taxon>Paracoccaceae</taxon>
        <taxon>Oceanomicrobium</taxon>
    </lineage>
</organism>
<dbReference type="EMBL" id="WUWG01000003">
    <property type="protein sequence ID" value="MXU65686.1"/>
    <property type="molecule type" value="Genomic_DNA"/>
</dbReference>
<dbReference type="AlphaFoldDB" id="A0A6B0TP73"/>
<proteinExistence type="predicted"/>
<dbReference type="InterPro" id="IPR041649">
    <property type="entry name" value="NepR"/>
</dbReference>
<accession>A0A6B0TP73</accession>
<evidence type="ECO:0000259" key="1">
    <source>
        <dbReference type="Pfam" id="PF18557"/>
    </source>
</evidence>
<sequence length="57" mass="6707">MENAVQDEKQERARIQIDENLKRVYQEAVEEALPDRFHDLLEKLKAQDAQKQGNAQK</sequence>
<comment type="caution">
    <text evidence="2">The sequence shown here is derived from an EMBL/GenBank/DDBJ whole genome shotgun (WGS) entry which is preliminary data.</text>
</comment>
<evidence type="ECO:0000313" key="3">
    <source>
        <dbReference type="Proteomes" id="UP000436016"/>
    </source>
</evidence>
<protein>
    <submittedName>
        <fullName evidence="2">Regulator</fullName>
    </submittedName>
</protein>
<reference evidence="2 3" key="1">
    <citation type="submission" date="2019-12" db="EMBL/GenBank/DDBJ databases">
        <title>Strain KN286 was isolated from seawater, which was collected from Caroline Seamount in the tropical western Pacific.</title>
        <authorList>
            <person name="Wang Q."/>
        </authorList>
    </citation>
    <scope>NUCLEOTIDE SEQUENCE [LARGE SCALE GENOMIC DNA]</scope>
    <source>
        <strain evidence="2 3">KN286</strain>
    </source>
</reference>
<gene>
    <name evidence="2" type="ORF">GSH16_09510</name>
</gene>